<sequence length="96" mass="10865">MATVTKKQLVERISVETKQTKVGTKDTIQRFLDCITEELEKGNRIELRDFGVFQVKERASRVGRNPRTGDTVKVPSRNVVTFKVGRKMKLNVGKSG</sequence>
<evidence type="ECO:0000256" key="2">
    <source>
        <dbReference type="ARBA" id="ARBA00023125"/>
    </source>
</evidence>
<dbReference type="KEGG" id="uam:UABAM_05429"/>
<organism evidence="4 5">
    <name type="scientific">Uabimicrobium amorphum</name>
    <dbReference type="NCBI Taxonomy" id="2596890"/>
    <lineage>
        <taxon>Bacteria</taxon>
        <taxon>Pseudomonadati</taxon>
        <taxon>Planctomycetota</taxon>
        <taxon>Candidatus Uabimicrobiia</taxon>
        <taxon>Candidatus Uabimicrobiales</taxon>
        <taxon>Candidatus Uabimicrobiaceae</taxon>
        <taxon>Candidatus Uabimicrobium</taxon>
    </lineage>
</organism>
<dbReference type="CDD" id="cd13836">
    <property type="entry name" value="IHF_B"/>
    <property type="match status" value="1"/>
</dbReference>
<proteinExistence type="inferred from homology"/>
<name>A0A5S9ISP6_UABAM</name>
<dbReference type="PANTHER" id="PTHR33175:SF2">
    <property type="entry name" value="INTEGRATION HOST FACTOR SUBUNIT ALPHA"/>
    <property type="match status" value="1"/>
</dbReference>
<dbReference type="AlphaFoldDB" id="A0A5S9ISP6"/>
<dbReference type="EMBL" id="AP019860">
    <property type="protein sequence ID" value="BBM87027.1"/>
    <property type="molecule type" value="Genomic_DNA"/>
</dbReference>
<dbReference type="SMART" id="SM00411">
    <property type="entry name" value="BHL"/>
    <property type="match status" value="1"/>
</dbReference>
<dbReference type="GO" id="GO:0003677">
    <property type="term" value="F:DNA binding"/>
    <property type="evidence" value="ECO:0007669"/>
    <property type="project" value="UniProtKB-KW"/>
</dbReference>
<dbReference type="InterPro" id="IPR000119">
    <property type="entry name" value="Hist_DNA-bd"/>
</dbReference>
<dbReference type="SUPFAM" id="SSF47729">
    <property type="entry name" value="IHF-like DNA-binding proteins"/>
    <property type="match status" value="1"/>
</dbReference>
<dbReference type="Gene3D" id="4.10.520.10">
    <property type="entry name" value="IHF-like DNA-binding proteins"/>
    <property type="match status" value="1"/>
</dbReference>
<dbReference type="Pfam" id="PF00216">
    <property type="entry name" value="Bac_DNA_binding"/>
    <property type="match status" value="1"/>
</dbReference>
<dbReference type="PRINTS" id="PR01727">
    <property type="entry name" value="DNABINDINGHU"/>
</dbReference>
<accession>A0A5S9ISP6</accession>
<gene>
    <name evidence="4" type="ORF">UABAM_05429</name>
</gene>
<dbReference type="GO" id="GO:0005829">
    <property type="term" value="C:cytosol"/>
    <property type="evidence" value="ECO:0007669"/>
    <property type="project" value="TreeGrafter"/>
</dbReference>
<reference evidence="4 5" key="1">
    <citation type="submission" date="2019-08" db="EMBL/GenBank/DDBJ databases">
        <title>Complete genome sequence of Candidatus Uab amorphum.</title>
        <authorList>
            <person name="Shiratori T."/>
            <person name="Suzuki S."/>
            <person name="Kakizawa Y."/>
            <person name="Ishida K."/>
        </authorList>
    </citation>
    <scope>NUCLEOTIDE SEQUENCE [LARGE SCALE GENOMIC DNA]</scope>
    <source>
        <strain evidence="4 5">SRT547</strain>
    </source>
</reference>
<evidence type="ECO:0000256" key="3">
    <source>
        <dbReference type="RuleBase" id="RU003939"/>
    </source>
</evidence>
<dbReference type="InterPro" id="IPR010992">
    <property type="entry name" value="IHF-like_DNA-bd_dom_sf"/>
</dbReference>
<comment type="similarity">
    <text evidence="1 3">Belongs to the bacterial histone-like protein family.</text>
</comment>
<keyword evidence="2 4" id="KW-0238">DNA-binding</keyword>
<protein>
    <submittedName>
        <fullName evidence="4">Putative DNA-binding protein HU</fullName>
    </submittedName>
</protein>
<dbReference type="OrthoDB" id="9799835at2"/>
<dbReference type="RefSeq" id="WP_151971061.1">
    <property type="nucleotide sequence ID" value="NZ_AP019860.1"/>
</dbReference>
<dbReference type="Proteomes" id="UP000326354">
    <property type="component" value="Chromosome"/>
</dbReference>
<evidence type="ECO:0000256" key="1">
    <source>
        <dbReference type="ARBA" id="ARBA00010529"/>
    </source>
</evidence>
<keyword evidence="5" id="KW-1185">Reference proteome</keyword>
<dbReference type="PANTHER" id="PTHR33175">
    <property type="entry name" value="DNA-BINDING PROTEIN HU"/>
    <property type="match status" value="1"/>
</dbReference>
<dbReference type="GO" id="GO:0030527">
    <property type="term" value="F:structural constituent of chromatin"/>
    <property type="evidence" value="ECO:0007669"/>
    <property type="project" value="InterPro"/>
</dbReference>
<evidence type="ECO:0000313" key="5">
    <source>
        <dbReference type="Proteomes" id="UP000326354"/>
    </source>
</evidence>
<evidence type="ECO:0000313" key="4">
    <source>
        <dbReference type="EMBL" id="BBM87027.1"/>
    </source>
</evidence>